<name>A0AAU9MUK5_9ASTR</name>
<gene>
    <name evidence="2" type="ORF">LVIROSA_LOCUS17485</name>
</gene>
<proteinExistence type="predicted"/>
<evidence type="ECO:0000313" key="2">
    <source>
        <dbReference type="EMBL" id="CAH1430731.1"/>
    </source>
</evidence>
<dbReference type="AlphaFoldDB" id="A0AAU9MUK5"/>
<reference evidence="2 3" key="1">
    <citation type="submission" date="2022-01" db="EMBL/GenBank/DDBJ databases">
        <authorList>
            <person name="Xiong W."/>
            <person name="Schranz E."/>
        </authorList>
    </citation>
    <scope>NUCLEOTIDE SEQUENCE [LARGE SCALE GENOMIC DNA]</scope>
</reference>
<keyword evidence="3" id="KW-1185">Reference proteome</keyword>
<feature type="region of interest" description="Disordered" evidence="1">
    <location>
        <begin position="1"/>
        <end position="37"/>
    </location>
</feature>
<dbReference type="Proteomes" id="UP001157418">
    <property type="component" value="Unassembled WGS sequence"/>
</dbReference>
<protein>
    <submittedName>
        <fullName evidence="2">Uncharacterized protein</fullName>
    </submittedName>
</protein>
<evidence type="ECO:0000313" key="3">
    <source>
        <dbReference type="Proteomes" id="UP001157418"/>
    </source>
</evidence>
<dbReference type="EMBL" id="CAKMRJ010003334">
    <property type="protein sequence ID" value="CAH1430731.1"/>
    <property type="molecule type" value="Genomic_DNA"/>
</dbReference>
<accession>A0AAU9MUK5</accession>
<sequence>MKSPQKQTKPEAQVSTVLIEPVEPDTDDQAKETIPSKSAFETRMVRKVSGMIQDSESRIMKKQLNTQSRSTFTAGKVFGYDLNLINFLRKTDIDR</sequence>
<evidence type="ECO:0000256" key="1">
    <source>
        <dbReference type="SAM" id="MobiDB-lite"/>
    </source>
</evidence>
<comment type="caution">
    <text evidence="2">The sequence shown here is derived from an EMBL/GenBank/DDBJ whole genome shotgun (WGS) entry which is preliminary data.</text>
</comment>
<organism evidence="2 3">
    <name type="scientific">Lactuca virosa</name>
    <dbReference type="NCBI Taxonomy" id="75947"/>
    <lineage>
        <taxon>Eukaryota</taxon>
        <taxon>Viridiplantae</taxon>
        <taxon>Streptophyta</taxon>
        <taxon>Embryophyta</taxon>
        <taxon>Tracheophyta</taxon>
        <taxon>Spermatophyta</taxon>
        <taxon>Magnoliopsida</taxon>
        <taxon>eudicotyledons</taxon>
        <taxon>Gunneridae</taxon>
        <taxon>Pentapetalae</taxon>
        <taxon>asterids</taxon>
        <taxon>campanulids</taxon>
        <taxon>Asterales</taxon>
        <taxon>Asteraceae</taxon>
        <taxon>Cichorioideae</taxon>
        <taxon>Cichorieae</taxon>
        <taxon>Lactucinae</taxon>
        <taxon>Lactuca</taxon>
    </lineage>
</organism>